<evidence type="ECO:0000313" key="1">
    <source>
        <dbReference type="EMBL" id="KAH7296705.1"/>
    </source>
</evidence>
<keyword evidence="2" id="KW-1185">Reference proteome</keyword>
<dbReference type="Proteomes" id="UP000825935">
    <property type="component" value="Chromosome 26"/>
</dbReference>
<name>A0A8T2RMC0_CERRI</name>
<dbReference type="AlphaFoldDB" id="A0A8T2RMC0"/>
<proteinExistence type="predicted"/>
<dbReference type="EMBL" id="CM035431">
    <property type="protein sequence ID" value="KAH7296705.1"/>
    <property type="molecule type" value="Genomic_DNA"/>
</dbReference>
<evidence type="ECO:0000313" key="2">
    <source>
        <dbReference type="Proteomes" id="UP000825935"/>
    </source>
</evidence>
<sequence length="174" mass="19790">MVGDFSHRKTLFIESFEVHQNFNFFGPVNHTSVSMDKRSAGGRAEAGISHLRGTFVWEAALCGIFRASIVINRFWTVEVVMSNLWFLWACSKQNKVGDSHEVTLTHNQANLFSQKKALEDDSHHHHICVLFLFSSFGGILKHFLLLLQMGFCQDECFCSLLKLIGWGVKISVRL</sequence>
<organism evidence="1 2">
    <name type="scientific">Ceratopteris richardii</name>
    <name type="common">Triangle waterfern</name>
    <dbReference type="NCBI Taxonomy" id="49495"/>
    <lineage>
        <taxon>Eukaryota</taxon>
        <taxon>Viridiplantae</taxon>
        <taxon>Streptophyta</taxon>
        <taxon>Embryophyta</taxon>
        <taxon>Tracheophyta</taxon>
        <taxon>Polypodiopsida</taxon>
        <taxon>Polypodiidae</taxon>
        <taxon>Polypodiales</taxon>
        <taxon>Pteridineae</taxon>
        <taxon>Pteridaceae</taxon>
        <taxon>Parkerioideae</taxon>
        <taxon>Ceratopteris</taxon>
    </lineage>
</organism>
<gene>
    <name evidence="1" type="ORF">KP509_26G035300</name>
</gene>
<reference evidence="1" key="1">
    <citation type="submission" date="2021-08" db="EMBL/GenBank/DDBJ databases">
        <title>WGS assembly of Ceratopteris richardii.</title>
        <authorList>
            <person name="Marchant D.B."/>
            <person name="Chen G."/>
            <person name="Jenkins J."/>
            <person name="Shu S."/>
            <person name="Leebens-Mack J."/>
            <person name="Grimwood J."/>
            <person name="Schmutz J."/>
            <person name="Soltis P."/>
            <person name="Soltis D."/>
            <person name="Chen Z.-H."/>
        </authorList>
    </citation>
    <scope>NUCLEOTIDE SEQUENCE</scope>
    <source>
        <strain evidence="1">Whitten #5841</strain>
        <tissue evidence="1">Leaf</tissue>
    </source>
</reference>
<accession>A0A8T2RMC0</accession>
<comment type="caution">
    <text evidence="1">The sequence shown here is derived from an EMBL/GenBank/DDBJ whole genome shotgun (WGS) entry which is preliminary data.</text>
</comment>
<protein>
    <submittedName>
        <fullName evidence="1">Uncharacterized protein</fullName>
    </submittedName>
</protein>